<keyword evidence="14" id="KW-1185">Reference proteome</keyword>
<dbReference type="Gene3D" id="2.170.130.10">
    <property type="entry name" value="TonB-dependent receptor, plug domain"/>
    <property type="match status" value="1"/>
</dbReference>
<name>A0A7W7IV11_9FLAO</name>
<evidence type="ECO:0000256" key="4">
    <source>
        <dbReference type="ARBA" id="ARBA00022692"/>
    </source>
</evidence>
<evidence type="ECO:0000256" key="3">
    <source>
        <dbReference type="ARBA" id="ARBA00022452"/>
    </source>
</evidence>
<comment type="caution">
    <text evidence="13">The sequence shown here is derived from an EMBL/GenBank/DDBJ whole genome shotgun (WGS) entry which is preliminary data.</text>
</comment>
<dbReference type="InterPro" id="IPR036942">
    <property type="entry name" value="Beta-barrel_TonB_sf"/>
</dbReference>
<gene>
    <name evidence="13" type="ORF">HNP37_001120</name>
</gene>
<evidence type="ECO:0000256" key="7">
    <source>
        <dbReference type="ARBA" id="ARBA00023136"/>
    </source>
</evidence>
<keyword evidence="2" id="KW-0813">Transport</keyword>
<comment type="similarity">
    <text evidence="10">Belongs to the TonB-dependent receptor family.</text>
</comment>
<keyword evidence="5" id="KW-0732">Signal</keyword>
<evidence type="ECO:0000256" key="8">
    <source>
        <dbReference type="ARBA" id="ARBA00023170"/>
    </source>
</evidence>
<feature type="domain" description="TonB-dependent receptor-like beta-barrel" evidence="11">
    <location>
        <begin position="306"/>
        <end position="770"/>
    </location>
</feature>
<keyword evidence="7 10" id="KW-0472">Membrane</keyword>
<dbReference type="PANTHER" id="PTHR30069:SF29">
    <property type="entry name" value="HEMOGLOBIN AND HEMOGLOBIN-HAPTOGLOBIN-BINDING PROTEIN 1-RELATED"/>
    <property type="match status" value="1"/>
</dbReference>
<feature type="domain" description="TonB-dependent receptor plug" evidence="12">
    <location>
        <begin position="118"/>
        <end position="249"/>
    </location>
</feature>
<dbReference type="AlphaFoldDB" id="A0A7W7IV11"/>
<evidence type="ECO:0000256" key="6">
    <source>
        <dbReference type="ARBA" id="ARBA00023077"/>
    </source>
</evidence>
<evidence type="ECO:0000256" key="9">
    <source>
        <dbReference type="ARBA" id="ARBA00023237"/>
    </source>
</evidence>
<evidence type="ECO:0000256" key="10">
    <source>
        <dbReference type="RuleBase" id="RU003357"/>
    </source>
</evidence>
<dbReference type="RefSeq" id="WP_184159222.1">
    <property type="nucleotide sequence ID" value="NZ_JACHLD010000001.1"/>
</dbReference>
<evidence type="ECO:0000259" key="11">
    <source>
        <dbReference type="Pfam" id="PF00593"/>
    </source>
</evidence>
<dbReference type="InterPro" id="IPR008969">
    <property type="entry name" value="CarboxyPept-like_regulatory"/>
</dbReference>
<dbReference type="InterPro" id="IPR039426">
    <property type="entry name" value="TonB-dep_rcpt-like"/>
</dbReference>
<comment type="subcellular location">
    <subcellularLocation>
        <location evidence="1">Cell outer membrane</location>
        <topology evidence="1">Multi-pass membrane protein</topology>
    </subcellularLocation>
</comment>
<dbReference type="Pfam" id="PF07715">
    <property type="entry name" value="Plug"/>
    <property type="match status" value="1"/>
</dbReference>
<dbReference type="GO" id="GO:0015344">
    <property type="term" value="F:siderophore uptake transmembrane transporter activity"/>
    <property type="evidence" value="ECO:0007669"/>
    <property type="project" value="TreeGrafter"/>
</dbReference>
<dbReference type="InterPro" id="IPR037066">
    <property type="entry name" value="Plug_dom_sf"/>
</dbReference>
<dbReference type="Pfam" id="PF00593">
    <property type="entry name" value="TonB_dep_Rec_b-barrel"/>
    <property type="match status" value="1"/>
</dbReference>
<evidence type="ECO:0000256" key="1">
    <source>
        <dbReference type="ARBA" id="ARBA00004571"/>
    </source>
</evidence>
<keyword evidence="9" id="KW-0998">Cell outer membrane</keyword>
<protein>
    <submittedName>
        <fullName evidence="13">Outer membrane cobalamin receptor</fullName>
    </submittedName>
</protein>
<dbReference type="SUPFAM" id="SSF49464">
    <property type="entry name" value="Carboxypeptidase regulatory domain-like"/>
    <property type="match status" value="1"/>
</dbReference>
<evidence type="ECO:0000313" key="14">
    <source>
        <dbReference type="Proteomes" id="UP000561681"/>
    </source>
</evidence>
<accession>A0A7W7IV11</accession>
<evidence type="ECO:0000256" key="5">
    <source>
        <dbReference type="ARBA" id="ARBA00022729"/>
    </source>
</evidence>
<dbReference type="Proteomes" id="UP000561681">
    <property type="component" value="Unassembled WGS sequence"/>
</dbReference>
<dbReference type="SUPFAM" id="SSF56935">
    <property type="entry name" value="Porins"/>
    <property type="match status" value="1"/>
</dbReference>
<keyword evidence="3" id="KW-1134">Transmembrane beta strand</keyword>
<dbReference type="GO" id="GO:0044718">
    <property type="term" value="P:siderophore transmembrane transport"/>
    <property type="evidence" value="ECO:0007669"/>
    <property type="project" value="TreeGrafter"/>
</dbReference>
<organism evidence="13 14">
    <name type="scientific">Flavobacterium nitrogenifigens</name>
    <dbReference type="NCBI Taxonomy" id="1617283"/>
    <lineage>
        <taxon>Bacteria</taxon>
        <taxon>Pseudomonadati</taxon>
        <taxon>Bacteroidota</taxon>
        <taxon>Flavobacteriia</taxon>
        <taxon>Flavobacteriales</taxon>
        <taxon>Flavobacteriaceae</taxon>
        <taxon>Flavobacterium</taxon>
    </lineage>
</organism>
<evidence type="ECO:0000313" key="13">
    <source>
        <dbReference type="EMBL" id="MBB4801081.1"/>
    </source>
</evidence>
<dbReference type="Pfam" id="PF13715">
    <property type="entry name" value="CarbopepD_reg_2"/>
    <property type="match status" value="1"/>
</dbReference>
<dbReference type="InterPro" id="IPR012910">
    <property type="entry name" value="Plug_dom"/>
</dbReference>
<sequence length="896" mass="101219">MRFITILLLFTQILFSQKTISGKVLSKETSTSLAGVFVRDTKTENWTISDKDGNFTITIPYFQDIELNFSILGKKDVNQTLKNNQSTITVYLEDNTLFLKEVVVTAEKKRQYSELTLGTNAINNVQAFSLDDVLQQLPGQTTVDFNLNQFKNIVFRSASDGNSSKNNKAFGTAFVINDIPISNNENMQSLNPNVTGPYGYYRPNTFGASSTNMFTNANYGVDLREIPTNSIEEIKVIQGIPSAKYGDLTSGLVLITTKVGYSPYRVSASIRDATTEFNLTKGVKFNANNSMNIGFNYLDSKTDPRNNLLSYQRVNGSFSWQTKNKSSKIKNTLSTTFRANIDDAKKDPDDITDAVVKNDKKGISISDNFMWKPNNLWVDGININSGFSYDKQLSRKEQWMNTSLTAATNSLEAGIHEAYVLPSQYTSIATVEGIPISSFFSIEANKAITNKAQWVHSLVFGLSGRTSSNKGEGRKSGISGLQNFYTLDQANESILGYRDYNFNRVRTESQISAYFEDRIYKKFEENRILNIDFGVRYENQAGNVSLQPRLNSSYSINKTFRFRGGLGLSSKAPSLNQLYTGERYIDRLVGNGIYSYPGVYQKAWIQTIIAPGDNLNLKPSKSYRTEAGLDINLPFADINVTGYYNTLNNGFTSQLVPVYQEVPKVTVNIVGAEIPTYEITGTEKFYYFTQSVQNNSTSKDFGVESIINFQKIKALNLDVSMNASYVKSNDFNRTVLYVKSTNLLAEEKYGIYNSDPVVNENFTASFNFNYHIPKAGLVLSLRSEHILLQTSNSPTRNFPNGYLDSQLVYHEIPEEDRTNTQKYGHLIRDLDTSQYKLDRMLHNFHLRVSKDFLNGFSVSFYSTNFLNLKPYYYVEGERYPSDIANFSFGTRLNYQF</sequence>
<dbReference type="PANTHER" id="PTHR30069">
    <property type="entry name" value="TONB-DEPENDENT OUTER MEMBRANE RECEPTOR"/>
    <property type="match status" value="1"/>
</dbReference>
<proteinExistence type="inferred from homology"/>
<reference evidence="13 14" key="1">
    <citation type="submission" date="2020-08" db="EMBL/GenBank/DDBJ databases">
        <title>Functional genomics of gut bacteria from endangered species of beetles.</title>
        <authorList>
            <person name="Carlos-Shanley C."/>
        </authorList>
    </citation>
    <scope>NUCLEOTIDE SEQUENCE [LARGE SCALE GENOMIC DNA]</scope>
    <source>
        <strain evidence="13 14">S00142</strain>
    </source>
</reference>
<evidence type="ECO:0000256" key="2">
    <source>
        <dbReference type="ARBA" id="ARBA00022448"/>
    </source>
</evidence>
<dbReference type="InterPro" id="IPR000531">
    <property type="entry name" value="Beta-barrel_TonB"/>
</dbReference>
<dbReference type="Gene3D" id="2.40.170.20">
    <property type="entry name" value="TonB-dependent receptor, beta-barrel domain"/>
    <property type="match status" value="1"/>
</dbReference>
<keyword evidence="4" id="KW-0812">Transmembrane</keyword>
<dbReference type="GO" id="GO:0009279">
    <property type="term" value="C:cell outer membrane"/>
    <property type="evidence" value="ECO:0007669"/>
    <property type="project" value="UniProtKB-SubCell"/>
</dbReference>
<keyword evidence="6 10" id="KW-0798">TonB box</keyword>
<evidence type="ECO:0000259" key="12">
    <source>
        <dbReference type="Pfam" id="PF07715"/>
    </source>
</evidence>
<keyword evidence="8 13" id="KW-0675">Receptor</keyword>
<dbReference type="EMBL" id="JACHLD010000001">
    <property type="protein sequence ID" value="MBB4801081.1"/>
    <property type="molecule type" value="Genomic_DNA"/>
</dbReference>